<evidence type="ECO:0000259" key="1">
    <source>
        <dbReference type="Pfam" id="PF20729"/>
    </source>
</evidence>
<dbReference type="InterPro" id="IPR048054">
    <property type="entry name" value="PecA_C"/>
</dbReference>
<dbReference type="NCBIfam" id="NF038019">
    <property type="entry name" value="PE_process_PecA"/>
    <property type="match status" value="1"/>
</dbReference>
<reference evidence="2" key="1">
    <citation type="submission" date="2014-05" db="EMBL/GenBank/DDBJ databases">
        <title>Genome sequence of Mycobacterium aromaticivorans strain JS19b1T (= DSM 45407T).</title>
        <authorList>
            <person name="Kwak Y."/>
            <person name="Park G.-S."/>
            <person name="Li Q.X."/>
            <person name="Lee S.-E."/>
            <person name="Shin J.-H."/>
        </authorList>
    </citation>
    <scope>NUCLEOTIDE SEQUENCE [LARGE SCALE GENOMIC DNA]</scope>
    <source>
        <strain evidence="2">JS19b1</strain>
    </source>
</reference>
<feature type="domain" description="PE cleavage protein A C-terminal" evidence="1">
    <location>
        <begin position="304"/>
        <end position="596"/>
    </location>
</feature>
<keyword evidence="3" id="KW-1185">Reference proteome</keyword>
<proteinExistence type="predicted"/>
<dbReference type="eggNOG" id="COG3391">
    <property type="taxonomic scope" value="Bacteria"/>
</dbReference>
<sequence length="608" mass="58536">MTAGQRNTARAKNRTVKRARRPYLWLGAGAVAFGVGAAVASGSAAAHADSAVGGAGPRAGAESHSGRALINSQTLRGVALVAKTAVPERVTGASVIPAEAKAPKFASIPSIRVAATVTATAAQQALTEGLNGVVQTLTGRPLVGNGANGVTNAQGVGTAGAPGGWLWGNGGNGGNSTAAGASGGNGGAAGLVGLGGAGGTGGWGAAGGVGGSGGVLYGNGGAGGAGGPTGPGGAGGNAVFVGVGGAGGLGGEVAPGGAGGRGGVLSGSGGAGGAGGVLGAGGLGGSAGLFGHEGASGAAGGAPTVALTYTSSNNYTTVGLSIGGGPVTQVEVDTGSSPLIIPITQVNADNIGQPTGKTGMIEYGDWGKFYYSVYNTSVDFGNGMVTAPTDIGVVTTVEESTDGGITWKDIPQSEWSDPKYAISADMGVCWGSSDGLSSVVHALPTGLNQGLLINEPSGELTFGANPLTPVTSATGWYDTTLAVQISYAGTSSAIQQIVSNVTIDSGGLGGNIPRDVLPSSLSGYDVGDDLPVGTTVSVYTSDGQTLLYTMTITAADYSAGNVPDVSTKSYGMNTGSFPFLQGPIYFEYTPADVGTTTFDYAPGAVLSS</sequence>
<dbReference type="InterPro" id="IPR048996">
    <property type="entry name" value="PGRS_rpt"/>
</dbReference>
<dbReference type="AlphaFoldDB" id="A0A064CT72"/>
<protein>
    <recommendedName>
        <fullName evidence="1">PE cleavage protein A C-terminal domain-containing protein</fullName>
    </recommendedName>
</protein>
<accession>A0A064CT72</accession>
<dbReference type="Gene3D" id="2.40.70.10">
    <property type="entry name" value="Acid Proteases"/>
    <property type="match status" value="1"/>
</dbReference>
<dbReference type="GO" id="GO:0004190">
    <property type="term" value="F:aspartic-type endopeptidase activity"/>
    <property type="evidence" value="ECO:0007669"/>
    <property type="project" value="InterPro"/>
</dbReference>
<dbReference type="Pfam" id="PF21526">
    <property type="entry name" value="PGRS"/>
    <property type="match status" value="1"/>
</dbReference>
<gene>
    <name evidence="2" type="ORF">Y900_024640</name>
</gene>
<dbReference type="EMBL" id="JALN02000001">
    <property type="protein sequence ID" value="KDF02028.1"/>
    <property type="molecule type" value="Genomic_DNA"/>
</dbReference>
<dbReference type="InterPro" id="IPR021109">
    <property type="entry name" value="Peptidase_aspartic_dom_sf"/>
</dbReference>
<organism evidence="2 3">
    <name type="scientific">Mycolicibacterium aromaticivorans JS19b1 = JCM 16368</name>
    <dbReference type="NCBI Taxonomy" id="1440774"/>
    <lineage>
        <taxon>Bacteria</taxon>
        <taxon>Bacillati</taxon>
        <taxon>Actinomycetota</taxon>
        <taxon>Actinomycetes</taxon>
        <taxon>Mycobacteriales</taxon>
        <taxon>Mycobacteriaceae</taxon>
        <taxon>Mycolicibacterium</taxon>
    </lineage>
</organism>
<evidence type="ECO:0000313" key="3">
    <source>
        <dbReference type="Proteomes" id="UP000022835"/>
    </source>
</evidence>
<evidence type="ECO:0000313" key="2">
    <source>
        <dbReference type="EMBL" id="KDF02028.1"/>
    </source>
</evidence>
<dbReference type="Proteomes" id="UP000022835">
    <property type="component" value="Unassembled WGS sequence"/>
</dbReference>
<dbReference type="Pfam" id="PF20729">
    <property type="entry name" value="PE-PGRS_C"/>
    <property type="match status" value="1"/>
</dbReference>
<dbReference type="RefSeq" id="WP_051660231.1">
    <property type="nucleotide sequence ID" value="NZ_JALN02000001.1"/>
</dbReference>
<dbReference type="OrthoDB" id="5190013at2"/>
<comment type="caution">
    <text evidence="2">The sequence shown here is derived from an EMBL/GenBank/DDBJ whole genome shotgun (WGS) entry which is preliminary data.</text>
</comment>
<name>A0A064CT72_9MYCO</name>